<dbReference type="AlphaFoldDB" id="A0AAE3VCD9"/>
<comment type="similarity">
    <text evidence="7">Belongs to the ThrE exporter (TC 2.A.79) family.</text>
</comment>
<dbReference type="PANTHER" id="PTHR34390">
    <property type="entry name" value="UPF0442 PROTEIN YJJB-RELATED"/>
    <property type="match status" value="1"/>
</dbReference>
<feature type="domain" description="Threonine/Serine exporter ThrE" evidence="9">
    <location>
        <begin position="7"/>
        <end position="132"/>
    </location>
</feature>
<evidence type="ECO:0000313" key="11">
    <source>
        <dbReference type="Proteomes" id="UP001241537"/>
    </source>
</evidence>
<keyword evidence="11" id="KW-1185">Reference proteome</keyword>
<evidence type="ECO:0000313" key="10">
    <source>
        <dbReference type="EMBL" id="MDQ0153468.1"/>
    </source>
</evidence>
<evidence type="ECO:0000256" key="7">
    <source>
        <dbReference type="ARBA" id="ARBA00034125"/>
    </source>
</evidence>
<keyword evidence="2" id="KW-1003">Cell membrane</keyword>
<evidence type="ECO:0000256" key="5">
    <source>
        <dbReference type="ARBA" id="ARBA00022989"/>
    </source>
</evidence>
<evidence type="ECO:0000256" key="2">
    <source>
        <dbReference type="ARBA" id="ARBA00022475"/>
    </source>
</evidence>
<keyword evidence="3" id="KW-0997">Cell inner membrane</keyword>
<evidence type="ECO:0000256" key="1">
    <source>
        <dbReference type="ARBA" id="ARBA00004651"/>
    </source>
</evidence>
<evidence type="ECO:0000256" key="6">
    <source>
        <dbReference type="ARBA" id="ARBA00023136"/>
    </source>
</evidence>
<dbReference type="GO" id="GO:0015744">
    <property type="term" value="P:succinate transport"/>
    <property type="evidence" value="ECO:0007669"/>
    <property type="project" value="TreeGrafter"/>
</dbReference>
<comment type="subcellular location">
    <subcellularLocation>
        <location evidence="1">Cell membrane</location>
        <topology evidence="1">Multi-pass membrane protein</topology>
    </subcellularLocation>
</comment>
<organism evidence="10 11">
    <name type="scientific">Moryella indoligenes</name>
    <dbReference type="NCBI Taxonomy" id="371674"/>
    <lineage>
        <taxon>Bacteria</taxon>
        <taxon>Bacillati</taxon>
        <taxon>Bacillota</taxon>
        <taxon>Clostridia</taxon>
        <taxon>Lachnospirales</taxon>
        <taxon>Lachnospiraceae</taxon>
        <taxon>Moryella</taxon>
    </lineage>
</organism>
<feature type="transmembrane region" description="Helical" evidence="8">
    <location>
        <begin position="29"/>
        <end position="47"/>
    </location>
</feature>
<dbReference type="GO" id="GO:0005886">
    <property type="term" value="C:plasma membrane"/>
    <property type="evidence" value="ECO:0007669"/>
    <property type="project" value="UniProtKB-SubCell"/>
</dbReference>
<proteinExistence type="inferred from homology"/>
<evidence type="ECO:0000256" key="3">
    <source>
        <dbReference type="ARBA" id="ARBA00022519"/>
    </source>
</evidence>
<evidence type="ECO:0000256" key="8">
    <source>
        <dbReference type="SAM" id="Phobius"/>
    </source>
</evidence>
<dbReference type="Pfam" id="PF12821">
    <property type="entry name" value="ThrE_2"/>
    <property type="match status" value="1"/>
</dbReference>
<dbReference type="EMBL" id="JAUSTO010000021">
    <property type="protein sequence ID" value="MDQ0153468.1"/>
    <property type="molecule type" value="Genomic_DNA"/>
</dbReference>
<accession>A0AAE3VCD9</accession>
<feature type="transmembrane region" description="Helical" evidence="8">
    <location>
        <begin position="118"/>
        <end position="138"/>
    </location>
</feature>
<keyword evidence="4 8" id="KW-0812">Transmembrane</keyword>
<evidence type="ECO:0000259" key="9">
    <source>
        <dbReference type="Pfam" id="PF12821"/>
    </source>
</evidence>
<reference evidence="10" key="1">
    <citation type="submission" date="2023-07" db="EMBL/GenBank/DDBJ databases">
        <title>Genomic Encyclopedia of Type Strains, Phase IV (KMG-IV): sequencing the most valuable type-strain genomes for metagenomic binning, comparative biology and taxonomic classification.</title>
        <authorList>
            <person name="Goeker M."/>
        </authorList>
    </citation>
    <scope>NUCLEOTIDE SEQUENCE</scope>
    <source>
        <strain evidence="10">DSM 19659</strain>
    </source>
</reference>
<dbReference type="RefSeq" id="WP_106613093.1">
    <property type="nucleotide sequence ID" value="NZ_JAUSTO010000021.1"/>
</dbReference>
<name>A0AAE3VCD9_9FIRM</name>
<evidence type="ECO:0000256" key="4">
    <source>
        <dbReference type="ARBA" id="ARBA00022692"/>
    </source>
</evidence>
<dbReference type="InterPro" id="IPR024528">
    <property type="entry name" value="ThrE_2"/>
</dbReference>
<dbReference type="InterPro" id="IPR050539">
    <property type="entry name" value="ThrE_Dicarb/AminoAcid_Exp"/>
</dbReference>
<keyword evidence="5 8" id="KW-1133">Transmembrane helix</keyword>
<comment type="caution">
    <text evidence="10">The sequence shown here is derived from an EMBL/GenBank/DDBJ whole genome shotgun (WGS) entry which is preliminary data.</text>
</comment>
<dbReference type="PANTHER" id="PTHR34390:SF1">
    <property type="entry name" value="SUCCINATE TRANSPORTER SUBUNIT YJJB-RELATED"/>
    <property type="match status" value="1"/>
</dbReference>
<feature type="transmembrane region" description="Helical" evidence="8">
    <location>
        <begin position="79"/>
        <end position="98"/>
    </location>
</feature>
<feature type="transmembrane region" description="Helical" evidence="8">
    <location>
        <begin position="6"/>
        <end position="22"/>
    </location>
</feature>
<gene>
    <name evidence="10" type="ORF">J2S20_002188</name>
</gene>
<protein>
    <submittedName>
        <fullName evidence="10">Uncharacterized membrane protein YjjB (DUF3815 family)</fullName>
    </submittedName>
</protein>
<dbReference type="Proteomes" id="UP001241537">
    <property type="component" value="Unassembled WGS sequence"/>
</dbReference>
<feature type="transmembrane region" description="Helical" evidence="8">
    <location>
        <begin position="53"/>
        <end position="72"/>
    </location>
</feature>
<sequence>MSKMWVQLFMSFTLAIGFSLSFRLKPRHLLPAAIGAFWGWAVYLLSLSRLDSIFIASLVAAVAIALYAELLARKERAPATLFLIPGLLPLVPGGNLYYTMSYTVQGDAELARHYSSLTVQFALGIAAGMSLVWAYFAMRRNVLRLRERKHR</sequence>
<keyword evidence="6 8" id="KW-0472">Membrane</keyword>